<accession>Q6JIL1</accession>
<proteinExistence type="predicted"/>
<name>Q6JIL1_9CAUD</name>
<dbReference type="RefSeq" id="NP_945051.1">
    <property type="nucleotide sequence ID" value="NC_005284.1"/>
</dbReference>
<evidence type="ECO:0000313" key="2">
    <source>
        <dbReference type="Proteomes" id="UP000001775"/>
    </source>
</evidence>
<dbReference type="Proteomes" id="UP000001775">
    <property type="component" value="Segment"/>
</dbReference>
<reference evidence="1 2" key="1">
    <citation type="journal article" date="2004" name="J. Bacteriol.">
        <title>Genomic diversity of Burkholderia pseudomallei clinical isolates: subtractive hybridization reveals a Burkholderia mallei-specific prophage in B. pseudomallei 1026b.</title>
        <authorList>
            <person name="DeShazer D."/>
        </authorList>
    </citation>
    <scope>NUCLEOTIDE SEQUENCE</scope>
</reference>
<dbReference type="OrthoDB" id="19702at10239"/>
<dbReference type="KEGG" id="vg:2744183"/>
<organism evidence="1 2">
    <name type="scientific">Burkholderia phage phi1026b</name>
    <dbReference type="NCBI Taxonomy" id="2881399"/>
    <lineage>
        <taxon>Viruses</taxon>
        <taxon>Duplodnaviria</taxon>
        <taxon>Heunggongvirae</taxon>
        <taxon>Uroviricota</taxon>
        <taxon>Caudoviricetes</taxon>
        <taxon>Stanholtvirus</taxon>
        <taxon>Stanholtvirus sv1026b</taxon>
    </lineage>
</organism>
<protein>
    <submittedName>
        <fullName evidence="1">Gp21</fullName>
    </submittedName>
</protein>
<dbReference type="EMBL" id="AY453853">
    <property type="protein sequence ID" value="AAR23172.1"/>
    <property type="molecule type" value="Genomic_DNA"/>
</dbReference>
<evidence type="ECO:0000313" key="1">
    <source>
        <dbReference type="EMBL" id="AAR23172.1"/>
    </source>
</evidence>
<sequence>MSMDAGLWIWDGAARLMLDGTTRCGRIVGMQRIQEGMDGSAAADLSRGEPFWAFMPDWLFRHISMNAPVPNVEINAGGVRWWFSRDGNSSNRTPVPGWLVYGVF</sequence>
<keyword evidence="2" id="KW-1185">Reference proteome</keyword>
<dbReference type="GeneID" id="2744183"/>